<evidence type="ECO:0000313" key="8">
    <source>
        <dbReference type="Proteomes" id="UP001501578"/>
    </source>
</evidence>
<evidence type="ECO:0000259" key="5">
    <source>
        <dbReference type="Pfam" id="PF04542"/>
    </source>
</evidence>
<dbReference type="EMBL" id="BAAAHQ010000046">
    <property type="protein sequence ID" value="GAA0950318.1"/>
    <property type="molecule type" value="Genomic_DNA"/>
</dbReference>
<feature type="domain" description="RNA polymerase sigma factor 70 region 4 type 2" evidence="6">
    <location>
        <begin position="107"/>
        <end position="157"/>
    </location>
</feature>
<dbReference type="PANTHER" id="PTHR43133:SF25">
    <property type="entry name" value="RNA POLYMERASE SIGMA FACTOR RFAY-RELATED"/>
    <property type="match status" value="1"/>
</dbReference>
<dbReference type="Proteomes" id="UP001501578">
    <property type="component" value="Unassembled WGS sequence"/>
</dbReference>
<sequence length="177" mass="19750">MLDEREFSDLYDALRPQVFAYAVSRCGRQLAEEVVSETFTVAWRRRQDVPRRAVLPWLLGVARNVIRELYRDEVRHAALAEALHGWAAEAAVAGGDVGEEVAQRAALLWALTALGDDDKEVLTLVSWHGLSSREAASVVGCSVSAFFVRLHRARRRLEAALGEESRTVRRLTPKEGV</sequence>
<evidence type="ECO:0000256" key="4">
    <source>
        <dbReference type="ARBA" id="ARBA00023163"/>
    </source>
</evidence>
<dbReference type="Gene3D" id="1.10.1740.10">
    <property type="match status" value="1"/>
</dbReference>
<name>A0ABN1R108_9ACTN</name>
<dbReference type="RefSeq" id="WP_343954515.1">
    <property type="nucleotide sequence ID" value="NZ_BAAAHQ010000046.1"/>
</dbReference>
<dbReference type="PANTHER" id="PTHR43133">
    <property type="entry name" value="RNA POLYMERASE ECF-TYPE SIGMA FACTO"/>
    <property type="match status" value="1"/>
</dbReference>
<dbReference type="SUPFAM" id="SSF88946">
    <property type="entry name" value="Sigma2 domain of RNA polymerase sigma factors"/>
    <property type="match status" value="1"/>
</dbReference>
<comment type="similarity">
    <text evidence="1">Belongs to the sigma-70 factor family. ECF subfamily.</text>
</comment>
<feature type="domain" description="RNA polymerase sigma-70 region 2" evidence="5">
    <location>
        <begin position="10"/>
        <end position="75"/>
    </location>
</feature>
<evidence type="ECO:0000256" key="1">
    <source>
        <dbReference type="ARBA" id="ARBA00010641"/>
    </source>
</evidence>
<dbReference type="NCBIfam" id="TIGR02937">
    <property type="entry name" value="sigma70-ECF"/>
    <property type="match status" value="1"/>
</dbReference>
<keyword evidence="2" id="KW-0805">Transcription regulation</keyword>
<dbReference type="Pfam" id="PF08281">
    <property type="entry name" value="Sigma70_r4_2"/>
    <property type="match status" value="1"/>
</dbReference>
<dbReference type="Pfam" id="PF04542">
    <property type="entry name" value="Sigma70_r2"/>
    <property type="match status" value="1"/>
</dbReference>
<keyword evidence="4" id="KW-0804">Transcription</keyword>
<organism evidence="7 8">
    <name type="scientific">Nonomuraea longicatena</name>
    <dbReference type="NCBI Taxonomy" id="83682"/>
    <lineage>
        <taxon>Bacteria</taxon>
        <taxon>Bacillati</taxon>
        <taxon>Actinomycetota</taxon>
        <taxon>Actinomycetes</taxon>
        <taxon>Streptosporangiales</taxon>
        <taxon>Streptosporangiaceae</taxon>
        <taxon>Nonomuraea</taxon>
    </lineage>
</organism>
<gene>
    <name evidence="7" type="ORF">GCM10009560_69560</name>
</gene>
<dbReference type="Gene3D" id="1.10.10.10">
    <property type="entry name" value="Winged helix-like DNA-binding domain superfamily/Winged helix DNA-binding domain"/>
    <property type="match status" value="1"/>
</dbReference>
<proteinExistence type="inferred from homology"/>
<evidence type="ECO:0000313" key="7">
    <source>
        <dbReference type="EMBL" id="GAA0950318.1"/>
    </source>
</evidence>
<dbReference type="InterPro" id="IPR013324">
    <property type="entry name" value="RNA_pol_sigma_r3/r4-like"/>
</dbReference>
<dbReference type="InterPro" id="IPR013249">
    <property type="entry name" value="RNA_pol_sigma70_r4_t2"/>
</dbReference>
<keyword evidence="3" id="KW-0731">Sigma factor</keyword>
<evidence type="ECO:0000256" key="2">
    <source>
        <dbReference type="ARBA" id="ARBA00023015"/>
    </source>
</evidence>
<dbReference type="InterPro" id="IPR039425">
    <property type="entry name" value="RNA_pol_sigma-70-like"/>
</dbReference>
<evidence type="ECO:0000256" key="3">
    <source>
        <dbReference type="ARBA" id="ARBA00023082"/>
    </source>
</evidence>
<accession>A0ABN1R108</accession>
<reference evidence="7 8" key="1">
    <citation type="journal article" date="2019" name="Int. J. Syst. Evol. Microbiol.">
        <title>The Global Catalogue of Microorganisms (GCM) 10K type strain sequencing project: providing services to taxonomists for standard genome sequencing and annotation.</title>
        <authorList>
            <consortium name="The Broad Institute Genomics Platform"/>
            <consortium name="The Broad Institute Genome Sequencing Center for Infectious Disease"/>
            <person name="Wu L."/>
            <person name="Ma J."/>
        </authorList>
    </citation>
    <scope>NUCLEOTIDE SEQUENCE [LARGE SCALE GENOMIC DNA]</scope>
    <source>
        <strain evidence="7 8">JCM 11136</strain>
    </source>
</reference>
<dbReference type="InterPro" id="IPR014284">
    <property type="entry name" value="RNA_pol_sigma-70_dom"/>
</dbReference>
<keyword evidence="8" id="KW-1185">Reference proteome</keyword>
<dbReference type="InterPro" id="IPR036388">
    <property type="entry name" value="WH-like_DNA-bd_sf"/>
</dbReference>
<dbReference type="SUPFAM" id="SSF88659">
    <property type="entry name" value="Sigma3 and sigma4 domains of RNA polymerase sigma factors"/>
    <property type="match status" value="1"/>
</dbReference>
<protein>
    <submittedName>
        <fullName evidence="7">Sigma-70 family RNA polymerase sigma factor</fullName>
    </submittedName>
</protein>
<evidence type="ECO:0000259" key="6">
    <source>
        <dbReference type="Pfam" id="PF08281"/>
    </source>
</evidence>
<dbReference type="InterPro" id="IPR007627">
    <property type="entry name" value="RNA_pol_sigma70_r2"/>
</dbReference>
<comment type="caution">
    <text evidence="7">The sequence shown here is derived from an EMBL/GenBank/DDBJ whole genome shotgun (WGS) entry which is preliminary data.</text>
</comment>
<dbReference type="InterPro" id="IPR013325">
    <property type="entry name" value="RNA_pol_sigma_r2"/>
</dbReference>